<feature type="region of interest" description="Disordered" evidence="1">
    <location>
        <begin position="1"/>
        <end position="109"/>
    </location>
</feature>
<sequence>MKIPATLSEPRPVAARPGSPASLPATLQLPKPSLEPEAEPPKQVSASTQKQQIADSGRGGDSEHQLERAQLTQKTLSRLDNMTTEGITKASGSDEPDSTPDPSTTKTVSTTMSAFEVRALKNGILDPSVSEPPRNLKQICNRHAQRRASVSYSEPAYKQYLDQAPNAPNEDTMIYQVSPKLLKKPPVGYQTVLNQSFAGLPEEVGFNDGLSAPQPDFVEGIRVKDYRPFPVDEFIHGAVLHKNDISSITLPHIARE</sequence>
<protein>
    <submittedName>
        <fullName evidence="2">Uncharacterized protein</fullName>
    </submittedName>
</protein>
<dbReference type="Proteomes" id="UP001498421">
    <property type="component" value="Unassembled WGS sequence"/>
</dbReference>
<dbReference type="EMBL" id="JAZAVK010000111">
    <property type="protein sequence ID" value="KAK7422297.1"/>
    <property type="molecule type" value="Genomic_DNA"/>
</dbReference>
<reference evidence="2 3" key="1">
    <citation type="journal article" date="2025" name="Microbiol. Resour. Announc.">
        <title>Draft genome sequences for Neonectria magnoliae and Neonectria punicea, canker pathogens of Liriodendron tulipifera and Acer saccharum in West Virginia.</title>
        <authorList>
            <person name="Petronek H.M."/>
            <person name="Kasson M.T."/>
            <person name="Metheny A.M."/>
            <person name="Stauder C.M."/>
            <person name="Lovett B."/>
            <person name="Lynch S.C."/>
            <person name="Garnas J.R."/>
            <person name="Kasson L.R."/>
            <person name="Stajich J.E."/>
        </authorList>
    </citation>
    <scope>NUCLEOTIDE SEQUENCE [LARGE SCALE GENOMIC DNA]</scope>
    <source>
        <strain evidence="2 3">NRRL 64651</strain>
    </source>
</reference>
<evidence type="ECO:0000256" key="1">
    <source>
        <dbReference type="SAM" id="MobiDB-lite"/>
    </source>
</evidence>
<keyword evidence="3" id="KW-1185">Reference proteome</keyword>
<proteinExistence type="predicted"/>
<evidence type="ECO:0000313" key="3">
    <source>
        <dbReference type="Proteomes" id="UP001498421"/>
    </source>
</evidence>
<evidence type="ECO:0000313" key="2">
    <source>
        <dbReference type="EMBL" id="KAK7422297.1"/>
    </source>
</evidence>
<accession>A0ABR1HN87</accession>
<feature type="compositionally biased region" description="Polar residues" evidence="1">
    <location>
        <begin position="70"/>
        <end position="86"/>
    </location>
</feature>
<comment type="caution">
    <text evidence="2">The sequence shown here is derived from an EMBL/GenBank/DDBJ whole genome shotgun (WGS) entry which is preliminary data.</text>
</comment>
<feature type="compositionally biased region" description="Polar residues" evidence="1">
    <location>
        <begin position="44"/>
        <end position="54"/>
    </location>
</feature>
<feature type="compositionally biased region" description="Low complexity" evidence="1">
    <location>
        <begin position="100"/>
        <end position="109"/>
    </location>
</feature>
<feature type="compositionally biased region" description="Basic and acidic residues" evidence="1">
    <location>
        <begin position="58"/>
        <end position="67"/>
    </location>
</feature>
<name>A0ABR1HN87_9HYPO</name>
<gene>
    <name evidence="2" type="ORF">QQZ08_009604</name>
</gene>
<organism evidence="2 3">
    <name type="scientific">Neonectria magnoliae</name>
    <dbReference type="NCBI Taxonomy" id="2732573"/>
    <lineage>
        <taxon>Eukaryota</taxon>
        <taxon>Fungi</taxon>
        <taxon>Dikarya</taxon>
        <taxon>Ascomycota</taxon>
        <taxon>Pezizomycotina</taxon>
        <taxon>Sordariomycetes</taxon>
        <taxon>Hypocreomycetidae</taxon>
        <taxon>Hypocreales</taxon>
        <taxon>Nectriaceae</taxon>
        <taxon>Neonectria</taxon>
    </lineage>
</organism>